<accession>A0ABX8JBF2</accession>
<protein>
    <submittedName>
        <fullName evidence="2">Relaxase domain-containing protein</fullName>
    </submittedName>
</protein>
<gene>
    <name evidence="2" type="ORF">KP004_05560</name>
</gene>
<evidence type="ECO:0000313" key="3">
    <source>
        <dbReference type="Proteomes" id="UP000683557"/>
    </source>
</evidence>
<dbReference type="EMBL" id="CP076723">
    <property type="protein sequence ID" value="QWV95643.1"/>
    <property type="molecule type" value="Genomic_DNA"/>
</dbReference>
<dbReference type="Pfam" id="PF08751">
    <property type="entry name" value="TrwC"/>
    <property type="match status" value="1"/>
</dbReference>
<evidence type="ECO:0000259" key="1">
    <source>
        <dbReference type="Pfam" id="PF08751"/>
    </source>
</evidence>
<proteinExistence type="predicted"/>
<sequence>MGGIEEGSSHWYGRGAKVLGLDGPVAKEEFRTLCRGEDPEGNRIVAPMSAMM</sequence>
<dbReference type="InterPro" id="IPR014862">
    <property type="entry name" value="TrwC"/>
</dbReference>
<evidence type="ECO:0000313" key="2">
    <source>
        <dbReference type="EMBL" id="QWV95643.1"/>
    </source>
</evidence>
<organism evidence="2 3">
    <name type="scientific">Geomonas oryzisoli</name>
    <dbReference type="NCBI Taxonomy" id="2847992"/>
    <lineage>
        <taxon>Bacteria</taxon>
        <taxon>Pseudomonadati</taxon>
        <taxon>Thermodesulfobacteriota</taxon>
        <taxon>Desulfuromonadia</taxon>
        <taxon>Geobacterales</taxon>
        <taxon>Geobacteraceae</taxon>
        <taxon>Geomonas</taxon>
    </lineage>
</organism>
<feature type="domain" description="TrwC relaxase" evidence="1">
    <location>
        <begin position="7"/>
        <end position="45"/>
    </location>
</feature>
<name>A0ABX8JBF2_9BACT</name>
<keyword evidence="3" id="KW-1185">Reference proteome</keyword>
<reference evidence="2 3" key="1">
    <citation type="submission" date="2021-06" db="EMBL/GenBank/DDBJ databases">
        <title>Gemonas diversity in paddy soil.</title>
        <authorList>
            <person name="Liu G."/>
        </authorList>
    </citation>
    <scope>NUCLEOTIDE SEQUENCE [LARGE SCALE GENOMIC DNA]</scope>
    <source>
        <strain evidence="2 3">RG10</strain>
    </source>
</reference>
<dbReference type="Proteomes" id="UP000683557">
    <property type="component" value="Chromosome"/>
</dbReference>